<dbReference type="SUPFAM" id="SSF103481">
    <property type="entry name" value="Multidrug resistance efflux transporter EmrE"/>
    <property type="match status" value="1"/>
</dbReference>
<keyword evidence="5" id="KW-1185">Reference proteome</keyword>
<organism evidence="2 4">
    <name type="scientific">Rhizobium sullae</name>
    <name type="common">Rhizobium hedysari</name>
    <dbReference type="NCBI Taxonomy" id="50338"/>
    <lineage>
        <taxon>Bacteria</taxon>
        <taxon>Pseudomonadati</taxon>
        <taxon>Pseudomonadota</taxon>
        <taxon>Alphaproteobacteria</taxon>
        <taxon>Hyphomicrobiales</taxon>
        <taxon>Rhizobiaceae</taxon>
        <taxon>Rhizobium/Agrobacterium group</taxon>
        <taxon>Rhizobium</taxon>
    </lineage>
</organism>
<dbReference type="STRING" id="1041146.GCA_000427985_01082"/>
<sequence>MLSTFSASTWIGLIGTPLLIASGQVLFKLTSATAGELNVRNILALLLNPVLLAALLLYALGTIIWIYVLKAVPLTIAYSFMGLTFCFVPLLAQVFLGEALTVRYVIGAIFIIAGMLAING</sequence>
<keyword evidence="1" id="KW-1133">Transmembrane helix</keyword>
<evidence type="ECO:0000313" key="5">
    <source>
        <dbReference type="Proteomes" id="UP001060123"/>
    </source>
</evidence>
<accession>A0A2N0DE68</accession>
<dbReference type="RefSeq" id="WP_027510584.1">
    <property type="nucleotide sequence ID" value="NZ_CP104143.1"/>
</dbReference>
<dbReference type="InterPro" id="IPR037185">
    <property type="entry name" value="EmrE-like"/>
</dbReference>
<evidence type="ECO:0000256" key="1">
    <source>
        <dbReference type="SAM" id="Phobius"/>
    </source>
</evidence>
<protein>
    <submittedName>
        <fullName evidence="2">Transporter</fullName>
    </submittedName>
</protein>
<evidence type="ECO:0000313" key="2">
    <source>
        <dbReference type="EMBL" id="PKA44397.1"/>
    </source>
</evidence>
<reference evidence="2 4" key="1">
    <citation type="submission" date="2017-11" db="EMBL/GenBank/DDBJ databases">
        <authorList>
            <person name="Han C.G."/>
        </authorList>
    </citation>
    <scope>NUCLEOTIDE SEQUENCE [LARGE SCALE GENOMIC DNA]</scope>
    <source>
        <strain evidence="2 4">HCNT1</strain>
    </source>
</reference>
<dbReference type="Gene3D" id="1.10.3730.20">
    <property type="match status" value="1"/>
</dbReference>
<dbReference type="EMBL" id="CP104143">
    <property type="protein sequence ID" value="UWU14297.1"/>
    <property type="molecule type" value="Genomic_DNA"/>
</dbReference>
<dbReference type="Proteomes" id="UP001060123">
    <property type="component" value="Chromosome"/>
</dbReference>
<dbReference type="EMBL" id="PIQN01000005">
    <property type="protein sequence ID" value="PKA44397.1"/>
    <property type="molecule type" value="Genomic_DNA"/>
</dbReference>
<name>A0A2N0DE68_RHISU</name>
<feature type="transmembrane region" description="Helical" evidence="1">
    <location>
        <begin position="102"/>
        <end position="119"/>
    </location>
</feature>
<dbReference type="Proteomes" id="UP000232164">
    <property type="component" value="Unassembled WGS sequence"/>
</dbReference>
<keyword evidence="1" id="KW-0472">Membrane</keyword>
<feature type="transmembrane region" description="Helical" evidence="1">
    <location>
        <begin position="76"/>
        <end position="96"/>
    </location>
</feature>
<reference evidence="2 4" key="2">
    <citation type="submission" date="2017-12" db="EMBL/GenBank/DDBJ databases">
        <title>Genome sequence of Rhizobium sullae HCNT1 isolated from Sulla coronaria nodules and featuring peculiar denitrification phenotypes.</title>
        <authorList>
            <person name="De Diego-Diaz B."/>
            <person name="Treu L."/>
            <person name="Campanaro S."/>
            <person name="Da Silva Duarte V."/>
            <person name="Basaglia M."/>
            <person name="Favaro L."/>
            <person name="Casella S."/>
            <person name="Squartini A."/>
        </authorList>
    </citation>
    <scope>NUCLEOTIDE SEQUENCE [LARGE SCALE GENOMIC DNA]</scope>
    <source>
        <strain evidence="2 4">HCNT1</strain>
    </source>
</reference>
<keyword evidence="1" id="KW-0812">Transmembrane</keyword>
<dbReference type="OrthoDB" id="8454050at2"/>
<reference evidence="3" key="3">
    <citation type="submission" date="2022-09" db="EMBL/GenBank/DDBJ databases">
        <title>Australian commercial rhizobial inoculants.</title>
        <authorList>
            <person name="Kohlmeier M.G."/>
            <person name="O'Hara G.W."/>
            <person name="Colombi E."/>
            <person name="Ramsay J.P."/>
            <person name="Terpolilli J."/>
        </authorList>
    </citation>
    <scope>NUCLEOTIDE SEQUENCE</scope>
    <source>
        <strain evidence="3">WSM1592</strain>
    </source>
</reference>
<dbReference type="AlphaFoldDB" id="A0A2N0DE68"/>
<gene>
    <name evidence="2" type="ORF">CWR43_07110</name>
    <name evidence="3" type="ORF">N2599_19645</name>
</gene>
<evidence type="ECO:0000313" key="4">
    <source>
        <dbReference type="Proteomes" id="UP000232164"/>
    </source>
</evidence>
<proteinExistence type="predicted"/>
<evidence type="ECO:0000313" key="3">
    <source>
        <dbReference type="EMBL" id="UWU14297.1"/>
    </source>
</evidence>
<feature type="transmembrane region" description="Helical" evidence="1">
    <location>
        <begin position="45"/>
        <end position="69"/>
    </location>
</feature>